<comment type="caution">
    <text evidence="2">The sequence shown here is derived from an EMBL/GenBank/DDBJ whole genome shotgun (WGS) entry which is preliminary data.</text>
</comment>
<evidence type="ECO:0000313" key="3">
    <source>
        <dbReference type="Proteomes" id="UP000224871"/>
    </source>
</evidence>
<accession>A0A2G0MZH0</accession>
<organism evidence="2 3">
    <name type="scientific">Xenorhabdus innexi</name>
    <dbReference type="NCBI Taxonomy" id="290109"/>
    <lineage>
        <taxon>Bacteria</taxon>
        <taxon>Pseudomonadati</taxon>
        <taxon>Pseudomonadota</taxon>
        <taxon>Gammaproteobacteria</taxon>
        <taxon>Enterobacterales</taxon>
        <taxon>Morganellaceae</taxon>
        <taxon>Xenorhabdus</taxon>
    </lineage>
</organism>
<feature type="compositionally biased region" description="Basic and acidic residues" evidence="1">
    <location>
        <begin position="35"/>
        <end position="46"/>
    </location>
</feature>
<keyword evidence="3" id="KW-1185">Reference proteome</keyword>
<proteinExistence type="predicted"/>
<reference evidence="2 3" key="1">
    <citation type="journal article" date="2017" name="Nat. Microbiol.">
        <title>Natural product diversity associated with the nematode symbionts Photorhabdus and Xenorhabdus.</title>
        <authorList>
            <person name="Tobias N.J."/>
            <person name="Wolff H."/>
            <person name="Djahanschiri B."/>
            <person name="Grundmann F."/>
            <person name="Kronenwerth M."/>
            <person name="Shi Y.M."/>
            <person name="Simonyi S."/>
            <person name="Grun P."/>
            <person name="Shapiro-Ilan D."/>
            <person name="Pidot S.J."/>
            <person name="Stinear T.P."/>
            <person name="Ebersberger I."/>
            <person name="Bode H.B."/>
        </authorList>
    </citation>
    <scope>NUCLEOTIDE SEQUENCE [LARGE SCALE GENOMIC DNA]</scope>
    <source>
        <strain evidence="2 3">DSM 16336</strain>
    </source>
</reference>
<protein>
    <submittedName>
        <fullName evidence="2">Uncharacterized protein</fullName>
    </submittedName>
</protein>
<dbReference type="Proteomes" id="UP000224871">
    <property type="component" value="Unassembled WGS sequence"/>
</dbReference>
<name>A0A2G0MZH0_9GAMM</name>
<feature type="region of interest" description="Disordered" evidence="1">
    <location>
        <begin position="26"/>
        <end position="46"/>
    </location>
</feature>
<dbReference type="EMBL" id="NIBU01000104">
    <property type="protein sequence ID" value="PHM27833.1"/>
    <property type="molecule type" value="Genomic_DNA"/>
</dbReference>
<gene>
    <name evidence="2" type="ORF">Xinn_03918</name>
</gene>
<sequence length="46" mass="5208">MMIPVFRGETNQRMKMFESWLSCNDDSGVSGGNKSKNENVQELAKL</sequence>
<evidence type="ECO:0000313" key="2">
    <source>
        <dbReference type="EMBL" id="PHM27833.1"/>
    </source>
</evidence>
<evidence type="ECO:0000256" key="1">
    <source>
        <dbReference type="SAM" id="MobiDB-lite"/>
    </source>
</evidence>